<reference evidence="1 2" key="1">
    <citation type="journal article" date="2019" name="Nat. Ecol. Evol.">
        <title>Megaphylogeny resolves global patterns of mushroom evolution.</title>
        <authorList>
            <person name="Varga T."/>
            <person name="Krizsan K."/>
            <person name="Foldi C."/>
            <person name="Dima B."/>
            <person name="Sanchez-Garcia M."/>
            <person name="Sanchez-Ramirez S."/>
            <person name="Szollosi G.J."/>
            <person name="Szarkandi J.G."/>
            <person name="Papp V."/>
            <person name="Albert L."/>
            <person name="Andreopoulos W."/>
            <person name="Angelini C."/>
            <person name="Antonin V."/>
            <person name="Barry K.W."/>
            <person name="Bougher N.L."/>
            <person name="Buchanan P."/>
            <person name="Buyck B."/>
            <person name="Bense V."/>
            <person name="Catcheside P."/>
            <person name="Chovatia M."/>
            <person name="Cooper J."/>
            <person name="Damon W."/>
            <person name="Desjardin D."/>
            <person name="Finy P."/>
            <person name="Geml J."/>
            <person name="Haridas S."/>
            <person name="Hughes K."/>
            <person name="Justo A."/>
            <person name="Karasinski D."/>
            <person name="Kautmanova I."/>
            <person name="Kiss B."/>
            <person name="Kocsube S."/>
            <person name="Kotiranta H."/>
            <person name="LaButti K.M."/>
            <person name="Lechner B.E."/>
            <person name="Liimatainen K."/>
            <person name="Lipzen A."/>
            <person name="Lukacs Z."/>
            <person name="Mihaltcheva S."/>
            <person name="Morgado L.N."/>
            <person name="Niskanen T."/>
            <person name="Noordeloos M.E."/>
            <person name="Ohm R.A."/>
            <person name="Ortiz-Santana B."/>
            <person name="Ovrebo C."/>
            <person name="Racz N."/>
            <person name="Riley R."/>
            <person name="Savchenko A."/>
            <person name="Shiryaev A."/>
            <person name="Soop K."/>
            <person name="Spirin V."/>
            <person name="Szebenyi C."/>
            <person name="Tomsovsky M."/>
            <person name="Tulloss R.E."/>
            <person name="Uehling J."/>
            <person name="Grigoriev I.V."/>
            <person name="Vagvolgyi C."/>
            <person name="Papp T."/>
            <person name="Martin F.M."/>
            <person name="Miettinen O."/>
            <person name="Hibbett D.S."/>
            <person name="Nagy L.G."/>
        </authorList>
    </citation>
    <scope>NUCLEOTIDE SEQUENCE [LARGE SCALE GENOMIC DNA]</scope>
    <source>
        <strain evidence="1 2">NL-1719</strain>
    </source>
</reference>
<accession>A0ACD3AFP6</accession>
<gene>
    <name evidence="1" type="ORF">BDN72DRAFT_925921</name>
</gene>
<keyword evidence="2" id="KW-1185">Reference proteome</keyword>
<name>A0ACD3AFP6_9AGAR</name>
<protein>
    <submittedName>
        <fullName evidence="1">Uncharacterized protein</fullName>
    </submittedName>
</protein>
<dbReference type="Proteomes" id="UP000308600">
    <property type="component" value="Unassembled WGS sequence"/>
</dbReference>
<evidence type="ECO:0000313" key="2">
    <source>
        <dbReference type="Proteomes" id="UP000308600"/>
    </source>
</evidence>
<organism evidence="1 2">
    <name type="scientific">Pluteus cervinus</name>
    <dbReference type="NCBI Taxonomy" id="181527"/>
    <lineage>
        <taxon>Eukaryota</taxon>
        <taxon>Fungi</taxon>
        <taxon>Dikarya</taxon>
        <taxon>Basidiomycota</taxon>
        <taxon>Agaricomycotina</taxon>
        <taxon>Agaricomycetes</taxon>
        <taxon>Agaricomycetidae</taxon>
        <taxon>Agaricales</taxon>
        <taxon>Pluteineae</taxon>
        <taxon>Pluteaceae</taxon>
        <taxon>Pluteus</taxon>
    </lineage>
</organism>
<dbReference type="EMBL" id="ML208483">
    <property type="protein sequence ID" value="TFK64250.1"/>
    <property type="molecule type" value="Genomic_DNA"/>
</dbReference>
<sequence length="533" mass="62028">MWCIYTKHSRPEKAIIMVRSTSLPPELWDIILGLLSPTDIKQLTLVHSTLYARGRPFLWKTVNLCTLRKSDRVKARAIIQNPALGSYIKHLRLKPTNYEQRLQLTWGLGQYIENPTNIRTRICDSSSSIKTWADVAKLIDWKHPTRGFWNFRISRKTAELAVQVASYLTEVRKITFQPGFYEEALLPDPRLYHQIFRNIRPNQVRCLDLDFCSGSAVQLFGKVVRELQLTFELLDTLILRITVHHDVVVPWDFKSDIQVIADMGRVSLQSLEISWSVKPTLPSSSLGHLLDSLGFFPRLRRFNFTWYNSNRNIDQILIGFIQKHHTTLSHLGFGHNLNELFTLLLTLTNSRQKLHMPNLSSIGLMNRNTKWPLLTFTTVQPKFSFYANTLTTLIIEDQYRIYPGLTYQDVFELVSSLDSAPGHHRPGGSSCLRRLKIPIRSLSPEVFDIMSNHLRSLLTLDITYMWLVGHKDEDSSVNQNSKALFWREMRFRQYPDWGVHVQTSIQFLERFQDSGRITDRDRDLSDQFIKKDI</sequence>
<proteinExistence type="predicted"/>
<evidence type="ECO:0000313" key="1">
    <source>
        <dbReference type="EMBL" id="TFK64250.1"/>
    </source>
</evidence>